<feature type="transmembrane region" description="Helical" evidence="1">
    <location>
        <begin position="20"/>
        <end position="39"/>
    </location>
</feature>
<dbReference type="AlphaFoldDB" id="A0AAD5MU19"/>
<organism evidence="2 3">
    <name type="scientific">Parelaphostrongylus tenuis</name>
    <name type="common">Meningeal worm</name>
    <dbReference type="NCBI Taxonomy" id="148309"/>
    <lineage>
        <taxon>Eukaryota</taxon>
        <taxon>Metazoa</taxon>
        <taxon>Ecdysozoa</taxon>
        <taxon>Nematoda</taxon>
        <taxon>Chromadorea</taxon>
        <taxon>Rhabditida</taxon>
        <taxon>Rhabditina</taxon>
        <taxon>Rhabditomorpha</taxon>
        <taxon>Strongyloidea</taxon>
        <taxon>Metastrongylidae</taxon>
        <taxon>Parelaphostrongylus</taxon>
    </lineage>
</organism>
<dbReference type="Proteomes" id="UP001196413">
    <property type="component" value="Unassembled WGS sequence"/>
</dbReference>
<keyword evidence="1" id="KW-1133">Transmembrane helix</keyword>
<evidence type="ECO:0000256" key="1">
    <source>
        <dbReference type="SAM" id="Phobius"/>
    </source>
</evidence>
<accession>A0AAD5MU19</accession>
<reference evidence="2" key="1">
    <citation type="submission" date="2021-06" db="EMBL/GenBank/DDBJ databases">
        <title>Parelaphostrongylus tenuis whole genome reference sequence.</title>
        <authorList>
            <person name="Garwood T.J."/>
            <person name="Larsen P.A."/>
            <person name="Fountain-Jones N.M."/>
            <person name="Garbe J.R."/>
            <person name="Macchietto M.G."/>
            <person name="Kania S.A."/>
            <person name="Gerhold R.W."/>
            <person name="Richards J.E."/>
            <person name="Wolf T.M."/>
        </authorList>
    </citation>
    <scope>NUCLEOTIDE SEQUENCE</scope>
    <source>
        <strain evidence="2">MNPRO001-30</strain>
        <tissue evidence="2">Meninges</tissue>
    </source>
</reference>
<comment type="caution">
    <text evidence="2">The sequence shown here is derived from an EMBL/GenBank/DDBJ whole genome shotgun (WGS) entry which is preliminary data.</text>
</comment>
<name>A0AAD5MU19_PARTN</name>
<evidence type="ECO:0000313" key="3">
    <source>
        <dbReference type="Proteomes" id="UP001196413"/>
    </source>
</evidence>
<protein>
    <submittedName>
        <fullName evidence="2">Uncharacterized protein</fullName>
    </submittedName>
</protein>
<keyword evidence="3" id="KW-1185">Reference proteome</keyword>
<evidence type="ECO:0000313" key="2">
    <source>
        <dbReference type="EMBL" id="KAJ1354001.1"/>
    </source>
</evidence>
<sequence length="86" mass="9063">MDGLKLRVSSHTNMTGRPTYGFALVSVLTITTVFGCGVMPPGQTTTRSFTISGFSLPVSMVYSEMVSVRTESPGIVASKNAARGIC</sequence>
<gene>
    <name evidence="2" type="ORF">KIN20_010797</name>
</gene>
<keyword evidence="1" id="KW-0812">Transmembrane</keyword>
<proteinExistence type="predicted"/>
<dbReference type="EMBL" id="JAHQIW010001905">
    <property type="protein sequence ID" value="KAJ1354001.1"/>
    <property type="molecule type" value="Genomic_DNA"/>
</dbReference>
<keyword evidence="1" id="KW-0472">Membrane</keyword>